<evidence type="ECO:0000256" key="6">
    <source>
        <dbReference type="ARBA" id="ARBA00022741"/>
    </source>
</evidence>
<dbReference type="HAMAP" id="MF_01603">
    <property type="entry name" value="HldE"/>
    <property type="match status" value="1"/>
</dbReference>
<comment type="pathway">
    <text evidence="12">Nucleotide-sugar biosynthesis; ADP-L-glycero-beta-D-manno-heptose biosynthesis; ADP-L-glycero-beta-D-manno-heptose from D-glycero-beta-D-manno-heptose 7-phosphate: step 3/4.</text>
</comment>
<dbReference type="Gene3D" id="3.40.1190.20">
    <property type="match status" value="1"/>
</dbReference>
<dbReference type="InterPro" id="IPR011611">
    <property type="entry name" value="PfkB_dom"/>
</dbReference>
<protein>
    <recommendedName>
        <fullName evidence="12">Bifunctional protein HldE</fullName>
    </recommendedName>
    <domain>
        <recommendedName>
            <fullName evidence="12">D-beta-D-heptose 7-phosphate kinase</fullName>
            <ecNumber evidence="12">2.7.1.167</ecNumber>
        </recommendedName>
        <alternativeName>
            <fullName evidence="12">D-beta-D-heptose 7-phosphotransferase</fullName>
        </alternativeName>
        <alternativeName>
            <fullName evidence="12">D-glycero-beta-D-manno-heptose-7-phosphate kinase</fullName>
        </alternativeName>
    </domain>
    <domain>
        <recommendedName>
            <fullName evidence="12">D-beta-D-heptose 1-phosphate adenylyltransferase</fullName>
            <ecNumber evidence="12">2.7.7.70</ecNumber>
        </recommendedName>
        <alternativeName>
            <fullName evidence="12">D-glycero-beta-D-manno-heptose 1-phosphate adenylyltransferase</fullName>
        </alternativeName>
    </domain>
</protein>
<dbReference type="EMBL" id="FOCT01000005">
    <property type="protein sequence ID" value="SEN49924.1"/>
    <property type="molecule type" value="Genomic_DNA"/>
</dbReference>
<comment type="catalytic activity">
    <reaction evidence="12">
        <text>D-glycero-beta-D-manno-heptose 7-phosphate + ATP = D-glycero-beta-D-manno-heptose 1,7-bisphosphate + ADP + H(+)</text>
        <dbReference type="Rhea" id="RHEA:27473"/>
        <dbReference type="ChEBI" id="CHEBI:15378"/>
        <dbReference type="ChEBI" id="CHEBI:30616"/>
        <dbReference type="ChEBI" id="CHEBI:60204"/>
        <dbReference type="ChEBI" id="CHEBI:60208"/>
        <dbReference type="ChEBI" id="CHEBI:456216"/>
        <dbReference type="EC" id="2.7.1.167"/>
    </reaction>
</comment>
<dbReference type="Pfam" id="PF01467">
    <property type="entry name" value="CTP_transf_like"/>
    <property type="match status" value="1"/>
</dbReference>
<evidence type="ECO:0000256" key="7">
    <source>
        <dbReference type="ARBA" id="ARBA00022777"/>
    </source>
</evidence>
<evidence type="ECO:0000256" key="2">
    <source>
        <dbReference type="ARBA" id="ARBA00003753"/>
    </source>
</evidence>
<comment type="pathway">
    <text evidence="12">Nucleotide-sugar biosynthesis; ADP-L-glycero-beta-D-manno-heptose biosynthesis; ADP-L-glycero-beta-D-manno-heptose from D-glycero-beta-D-manno-heptose 7-phosphate: step 1/4.</text>
</comment>
<comment type="catalytic activity">
    <reaction evidence="11 12">
        <text>D-glycero-beta-D-manno-heptose 1-phosphate + ATP + H(+) = ADP-D-glycero-beta-D-manno-heptose + diphosphate</text>
        <dbReference type="Rhea" id="RHEA:27465"/>
        <dbReference type="ChEBI" id="CHEBI:15378"/>
        <dbReference type="ChEBI" id="CHEBI:30616"/>
        <dbReference type="ChEBI" id="CHEBI:33019"/>
        <dbReference type="ChEBI" id="CHEBI:59967"/>
        <dbReference type="ChEBI" id="CHEBI:61593"/>
        <dbReference type="EC" id="2.7.7.70"/>
    </reaction>
</comment>
<dbReference type="InterPro" id="IPR002173">
    <property type="entry name" value="Carboh/pur_kinase_PfkB_CS"/>
</dbReference>
<evidence type="ECO:0000256" key="9">
    <source>
        <dbReference type="ARBA" id="ARBA00023268"/>
    </source>
</evidence>
<keyword evidence="8 12" id="KW-0067">ATP-binding</keyword>
<accession>A0A1H8H1T8</accession>
<dbReference type="GO" id="GO:0097171">
    <property type="term" value="P:ADP-L-glycero-beta-D-manno-heptose biosynthetic process"/>
    <property type="evidence" value="ECO:0007669"/>
    <property type="project" value="UniProtKB-UniPathway"/>
</dbReference>
<comment type="similarity">
    <text evidence="12">In the C-terminal section; belongs to the cytidylyltransferase family.</text>
</comment>
<dbReference type="GO" id="GO:0016773">
    <property type="term" value="F:phosphotransferase activity, alcohol group as acceptor"/>
    <property type="evidence" value="ECO:0007669"/>
    <property type="project" value="InterPro"/>
</dbReference>
<dbReference type="InterPro" id="IPR029056">
    <property type="entry name" value="Ribokinase-like"/>
</dbReference>
<dbReference type="SUPFAM" id="SSF53613">
    <property type="entry name" value="Ribokinase-like"/>
    <property type="match status" value="1"/>
</dbReference>
<evidence type="ECO:0000256" key="3">
    <source>
        <dbReference type="ARBA" id="ARBA00004713"/>
    </source>
</evidence>
<keyword evidence="10 12" id="KW-0119">Carbohydrate metabolism</keyword>
<evidence type="ECO:0000259" key="13">
    <source>
        <dbReference type="Pfam" id="PF00294"/>
    </source>
</evidence>
<dbReference type="NCBIfam" id="TIGR02199">
    <property type="entry name" value="rfaE_dom_II"/>
    <property type="match status" value="1"/>
</dbReference>
<dbReference type="NCBIfam" id="TIGR00125">
    <property type="entry name" value="cyt_tran_rel"/>
    <property type="match status" value="1"/>
</dbReference>
<dbReference type="InterPro" id="IPR011913">
    <property type="entry name" value="RfaE_dom_I"/>
</dbReference>
<comment type="subunit">
    <text evidence="12">Homodimer.</text>
</comment>
<comment type="similarity">
    <text evidence="12">In the N-terminal section; belongs to the carbohydrate kinase PfkB family.</text>
</comment>
<dbReference type="InterPro" id="IPR004821">
    <property type="entry name" value="Cyt_trans-like"/>
</dbReference>
<keyword evidence="6 12" id="KW-0547">Nucleotide-binding</keyword>
<evidence type="ECO:0000256" key="1">
    <source>
        <dbReference type="ARBA" id="ARBA00002319"/>
    </source>
</evidence>
<comment type="function">
    <text evidence="1 12">Catalyzes the phosphorylation of D-glycero-D-manno-heptose 7-phosphate at the C-1 position to selectively form D-glycero-beta-D-manno-heptose-1,7-bisphosphate.</text>
</comment>
<dbReference type="UniPathway" id="UPA00356">
    <property type="reaction ID" value="UER00437"/>
</dbReference>
<comment type="pathway">
    <text evidence="3">Bacterial outer membrane biogenesis; LPS core biosynthesis.</text>
</comment>
<evidence type="ECO:0000313" key="15">
    <source>
        <dbReference type="EMBL" id="SEN49924.1"/>
    </source>
</evidence>
<evidence type="ECO:0000256" key="10">
    <source>
        <dbReference type="ARBA" id="ARBA00023277"/>
    </source>
</evidence>
<keyword evidence="4 12" id="KW-0808">Transferase</keyword>
<dbReference type="InterPro" id="IPR014729">
    <property type="entry name" value="Rossmann-like_a/b/a_fold"/>
</dbReference>
<dbReference type="GO" id="GO:0005524">
    <property type="term" value="F:ATP binding"/>
    <property type="evidence" value="ECO:0007669"/>
    <property type="project" value="UniProtKB-UniRule"/>
</dbReference>
<feature type="domain" description="Cytidyltransferase-like" evidence="14">
    <location>
        <begin position="356"/>
        <end position="461"/>
    </location>
</feature>
<dbReference type="SUPFAM" id="SSF52374">
    <property type="entry name" value="Nucleotidylyl transferase"/>
    <property type="match status" value="1"/>
</dbReference>
<feature type="region of interest" description="Cytidylyltransferase" evidence="12">
    <location>
        <begin position="356"/>
        <end position="491"/>
    </location>
</feature>
<dbReference type="Proteomes" id="UP000183898">
    <property type="component" value="Unassembled WGS sequence"/>
</dbReference>
<dbReference type="InterPro" id="IPR011914">
    <property type="entry name" value="RfaE_dom_II"/>
</dbReference>
<evidence type="ECO:0000256" key="5">
    <source>
        <dbReference type="ARBA" id="ARBA00022695"/>
    </source>
</evidence>
<feature type="region of interest" description="Ribokinase" evidence="12">
    <location>
        <begin position="1"/>
        <end position="332"/>
    </location>
</feature>
<dbReference type="Gene3D" id="3.40.50.620">
    <property type="entry name" value="HUPs"/>
    <property type="match status" value="1"/>
</dbReference>
<sequence length="491" mass="53789">MNSNYLATIHRFSGLNVLVIGDAMLDVYLDGAANRICREAPVPIVDIRDVKAVPGGAANTAVNLAQLGATVHYLSVVGCDHEAELLKESLVSHGLDISLVICDPTRRTLTKQRVAAGTQLLVRFDAGTTERVCNKHEQQMIDTLNEKFHEMDAVVVSDYGYGILTDRVIDALRALQKKKEKTLVIDAKSLDKYSRVGATVAKPNYQELVTLLAITEPAPVGQRSEQIRLYGQKLLKKTGTKYVAATIDIEGALLFQHGKEPYRTFSKPVENTRAAGAGDTYVSALTLALATGSSIEVAGEIAKSAAMVILQKSHTATCTQNELRHYLGSSSKYIPDWQGLNNRLAAFRKEGKRIVFTNGCFDLLHSGHVSYLEQARDLGDVLVLGLNSDASIKRLKGSNRPINNLYERIRILSGLESVTLMTSFEEDTPINLLEVIQPDLYVKGGDYTIETLPEAPVVQAYGGKVEIMPFVQDRSTTNIISRIKSMDKQVA</sequence>
<evidence type="ECO:0000256" key="4">
    <source>
        <dbReference type="ARBA" id="ARBA00022679"/>
    </source>
</evidence>
<dbReference type="Pfam" id="PF00294">
    <property type="entry name" value="PfkB"/>
    <property type="match status" value="1"/>
</dbReference>
<dbReference type="GO" id="GO:0009244">
    <property type="term" value="P:lipopolysaccharide core region biosynthetic process"/>
    <property type="evidence" value="ECO:0007669"/>
    <property type="project" value="UniProtKB-UniPathway"/>
</dbReference>
<dbReference type="PANTHER" id="PTHR46969">
    <property type="entry name" value="BIFUNCTIONAL PROTEIN HLDE"/>
    <property type="match status" value="1"/>
</dbReference>
<dbReference type="GO" id="GO:0033786">
    <property type="term" value="F:heptose-1-phosphate adenylyltransferase activity"/>
    <property type="evidence" value="ECO:0007669"/>
    <property type="project" value="UniProtKB-UniRule"/>
</dbReference>
<evidence type="ECO:0000256" key="12">
    <source>
        <dbReference type="HAMAP-Rule" id="MF_01603"/>
    </source>
</evidence>
<reference evidence="15 16" key="1">
    <citation type="submission" date="2016-10" db="EMBL/GenBank/DDBJ databases">
        <authorList>
            <person name="de Groot N.N."/>
        </authorList>
    </citation>
    <scope>NUCLEOTIDE SEQUENCE [LARGE SCALE GENOMIC DNA]</scope>
    <source>
        <strain evidence="15 16">Nl18</strain>
    </source>
</reference>
<proteinExistence type="inferred from homology"/>
<evidence type="ECO:0000259" key="14">
    <source>
        <dbReference type="Pfam" id="PF01467"/>
    </source>
</evidence>
<feature type="binding site" evidence="12">
    <location>
        <begin position="204"/>
        <end position="207"/>
    </location>
    <ligand>
        <name>ATP</name>
        <dbReference type="ChEBI" id="CHEBI:30616"/>
    </ligand>
</feature>
<dbReference type="EC" id="2.7.1.167" evidence="12"/>
<dbReference type="InterPro" id="IPR023030">
    <property type="entry name" value="Bifunc_HldE"/>
</dbReference>
<evidence type="ECO:0000256" key="8">
    <source>
        <dbReference type="ARBA" id="ARBA00022840"/>
    </source>
</evidence>
<keyword evidence="7 12" id="KW-0418">Kinase</keyword>
<dbReference type="RefSeq" id="WP_074745629.1">
    <property type="nucleotide sequence ID" value="NZ_FOCT01000005.1"/>
</dbReference>
<dbReference type="PANTHER" id="PTHR46969:SF1">
    <property type="entry name" value="BIFUNCTIONAL PROTEIN HLDE"/>
    <property type="match status" value="1"/>
</dbReference>
<dbReference type="GO" id="GO:0005829">
    <property type="term" value="C:cytosol"/>
    <property type="evidence" value="ECO:0007669"/>
    <property type="project" value="TreeGrafter"/>
</dbReference>
<gene>
    <name evidence="12" type="primary">hldE</name>
    <name evidence="15" type="ORF">SAMN05216404_10514</name>
</gene>
<keyword evidence="5 12" id="KW-0548">Nucleotidyltransferase</keyword>
<dbReference type="PROSITE" id="PS00583">
    <property type="entry name" value="PFKB_KINASES_1"/>
    <property type="match status" value="1"/>
</dbReference>
<dbReference type="AlphaFoldDB" id="A0A1H8H1T8"/>
<keyword evidence="9 12" id="KW-0511">Multifunctional enzyme</keyword>
<dbReference type="CDD" id="cd01172">
    <property type="entry name" value="RfaE_like"/>
    <property type="match status" value="1"/>
</dbReference>
<name>A0A1H8H1T8_9PROT</name>
<comment type="function">
    <text evidence="2 12">Catalyzes the ADP transfer from ATP to D-glycero-beta-D-manno-heptose 1-phosphate, yielding ADP-D-glycero-beta-D-manno-heptose.</text>
</comment>
<dbReference type="EC" id="2.7.7.70" evidence="12"/>
<evidence type="ECO:0000256" key="11">
    <source>
        <dbReference type="ARBA" id="ARBA00047428"/>
    </source>
</evidence>
<feature type="active site" evidence="12">
    <location>
        <position position="279"/>
    </location>
</feature>
<dbReference type="UniPathway" id="UPA00958"/>
<dbReference type="GO" id="GO:0033785">
    <property type="term" value="F:heptose 7-phosphate kinase activity"/>
    <property type="evidence" value="ECO:0007669"/>
    <property type="project" value="UniProtKB-UniRule"/>
</dbReference>
<evidence type="ECO:0000313" key="16">
    <source>
        <dbReference type="Proteomes" id="UP000183898"/>
    </source>
</evidence>
<organism evidence="15 16">
    <name type="scientific">Nitrosospira multiformis</name>
    <dbReference type="NCBI Taxonomy" id="1231"/>
    <lineage>
        <taxon>Bacteria</taxon>
        <taxon>Pseudomonadati</taxon>
        <taxon>Pseudomonadota</taxon>
        <taxon>Betaproteobacteria</taxon>
        <taxon>Nitrosomonadales</taxon>
        <taxon>Nitrosomonadaceae</taxon>
        <taxon>Nitrosospira</taxon>
    </lineage>
</organism>
<feature type="domain" description="Carbohydrate kinase PfkB" evidence="13">
    <location>
        <begin position="16"/>
        <end position="320"/>
    </location>
</feature>